<dbReference type="AlphaFoldDB" id="A0A7J6X614"/>
<dbReference type="OrthoDB" id="1906820at2759"/>
<dbReference type="Pfam" id="PF13456">
    <property type="entry name" value="RVT_3"/>
    <property type="match status" value="1"/>
</dbReference>
<evidence type="ECO:0000259" key="1">
    <source>
        <dbReference type="Pfam" id="PF13456"/>
    </source>
</evidence>
<protein>
    <recommendedName>
        <fullName evidence="1">RNase H type-1 domain-containing protein</fullName>
    </recommendedName>
</protein>
<feature type="domain" description="RNase H type-1" evidence="1">
    <location>
        <begin position="2"/>
        <end position="58"/>
    </location>
</feature>
<name>A0A7J6X614_THATH</name>
<proteinExistence type="predicted"/>
<dbReference type="Proteomes" id="UP000554482">
    <property type="component" value="Unassembled WGS sequence"/>
</dbReference>
<sequence length="60" mass="6615">MGVLIRDSDGRILACGHRQFKAKDAEVAELIATECVVLLALKCKLQEVIFEGDCRNVIVL</sequence>
<gene>
    <name evidence="2" type="ORF">FRX31_005222</name>
</gene>
<organism evidence="2 3">
    <name type="scientific">Thalictrum thalictroides</name>
    <name type="common">Rue-anemone</name>
    <name type="synonym">Anemone thalictroides</name>
    <dbReference type="NCBI Taxonomy" id="46969"/>
    <lineage>
        <taxon>Eukaryota</taxon>
        <taxon>Viridiplantae</taxon>
        <taxon>Streptophyta</taxon>
        <taxon>Embryophyta</taxon>
        <taxon>Tracheophyta</taxon>
        <taxon>Spermatophyta</taxon>
        <taxon>Magnoliopsida</taxon>
        <taxon>Ranunculales</taxon>
        <taxon>Ranunculaceae</taxon>
        <taxon>Thalictroideae</taxon>
        <taxon>Thalictrum</taxon>
    </lineage>
</organism>
<dbReference type="GO" id="GO:0004523">
    <property type="term" value="F:RNA-DNA hybrid ribonuclease activity"/>
    <property type="evidence" value="ECO:0007669"/>
    <property type="project" value="InterPro"/>
</dbReference>
<dbReference type="EMBL" id="JABWDY010004416">
    <property type="protein sequence ID" value="KAF5205191.1"/>
    <property type="molecule type" value="Genomic_DNA"/>
</dbReference>
<evidence type="ECO:0000313" key="3">
    <source>
        <dbReference type="Proteomes" id="UP000554482"/>
    </source>
</evidence>
<comment type="caution">
    <text evidence="2">The sequence shown here is derived from an EMBL/GenBank/DDBJ whole genome shotgun (WGS) entry which is preliminary data.</text>
</comment>
<dbReference type="GO" id="GO:0003676">
    <property type="term" value="F:nucleic acid binding"/>
    <property type="evidence" value="ECO:0007669"/>
    <property type="project" value="InterPro"/>
</dbReference>
<accession>A0A7J6X614</accession>
<keyword evidence="3" id="KW-1185">Reference proteome</keyword>
<evidence type="ECO:0000313" key="2">
    <source>
        <dbReference type="EMBL" id="KAF5205191.1"/>
    </source>
</evidence>
<reference evidence="2 3" key="1">
    <citation type="submission" date="2020-06" db="EMBL/GenBank/DDBJ databases">
        <title>Transcriptomic and genomic resources for Thalictrum thalictroides and T. hernandezii: Facilitating candidate gene discovery in an emerging model plant lineage.</title>
        <authorList>
            <person name="Arias T."/>
            <person name="Riano-Pachon D.M."/>
            <person name="Di Stilio V.S."/>
        </authorList>
    </citation>
    <scope>NUCLEOTIDE SEQUENCE [LARGE SCALE GENOMIC DNA]</scope>
    <source>
        <strain evidence="3">cv. WT478/WT964</strain>
        <tissue evidence="2">Leaves</tissue>
    </source>
</reference>
<dbReference type="InterPro" id="IPR002156">
    <property type="entry name" value="RNaseH_domain"/>
</dbReference>